<evidence type="ECO:0000313" key="3">
    <source>
        <dbReference type="EMBL" id="CAH1258161.1"/>
    </source>
</evidence>
<organism evidence="3 4">
    <name type="scientific">Branchiostoma lanceolatum</name>
    <name type="common">Common lancelet</name>
    <name type="synonym">Amphioxus lanceolatum</name>
    <dbReference type="NCBI Taxonomy" id="7740"/>
    <lineage>
        <taxon>Eukaryota</taxon>
        <taxon>Metazoa</taxon>
        <taxon>Chordata</taxon>
        <taxon>Cephalochordata</taxon>
        <taxon>Leptocardii</taxon>
        <taxon>Amphioxiformes</taxon>
        <taxon>Branchiostomatidae</taxon>
        <taxon>Branchiostoma</taxon>
    </lineage>
</organism>
<dbReference type="CDD" id="cd00866">
    <property type="entry name" value="PEBP_euk"/>
    <property type="match status" value="1"/>
</dbReference>
<dbReference type="AlphaFoldDB" id="A0A8J9ZMG8"/>
<feature type="region of interest" description="Disordered" evidence="1">
    <location>
        <begin position="102"/>
        <end position="198"/>
    </location>
</feature>
<keyword evidence="2" id="KW-0812">Transmembrane</keyword>
<keyword evidence="2" id="KW-1133">Transmembrane helix</keyword>
<name>A0A8J9ZMG8_BRALA</name>
<dbReference type="InterPro" id="IPR008914">
    <property type="entry name" value="PEBP"/>
</dbReference>
<keyword evidence="2" id="KW-0472">Membrane</keyword>
<dbReference type="InterPro" id="IPR035810">
    <property type="entry name" value="PEBP_euk"/>
</dbReference>
<dbReference type="PANTHER" id="PTHR11362:SF147">
    <property type="entry name" value="PHOSPHATIDYLETHANOLAMINE BINDING PROTEIN"/>
    <property type="match status" value="1"/>
</dbReference>
<gene>
    <name evidence="3" type="primary">PEBP1</name>
    <name evidence="3" type="ORF">BLAG_LOCUS15824</name>
</gene>
<dbReference type="Pfam" id="PF01161">
    <property type="entry name" value="PBP"/>
    <property type="match status" value="1"/>
</dbReference>
<sequence>MYRTKGRPVPQKPSVRSPPMLYQRKGSDLLPRSSRSKVKEYPDQKFSFLAWLVFLATLLVIVVALMISFRPLLIDEPRTNLFHRKGKVGDDADYISGKAGGVEEAVETTDSDEQQPVEATNQQTIPAPGTVDDTATGQTVDQQEPPQQEQPEEQQQQQRVSTAHVHQVQDDLPSDADQGPTRDKYVDPADPGEPVLPLPKDTGRLAGMMNYHHVIPDALEQSPTHLLHVWFGETKIEVGSEVNPQDLTEMPTRLWWETTQGRLYTLVMTGLDNPSRANPIFREYYHLIIGNIEANPGGDQVPLETGDVIAEYLAPAPNRNTGLHRFMILLFQQPHRLEFDEPRMTKTDKKRARFHTKDFAAKYGLPAPVAGTVFLAQWNISNNKRTAQQGNKEG</sequence>
<accession>A0A8J9ZMG8</accession>
<feature type="region of interest" description="Disordered" evidence="1">
    <location>
        <begin position="1"/>
        <end position="35"/>
    </location>
</feature>
<evidence type="ECO:0000256" key="2">
    <source>
        <dbReference type="SAM" id="Phobius"/>
    </source>
</evidence>
<feature type="compositionally biased region" description="Acidic residues" evidence="1">
    <location>
        <begin position="104"/>
        <end position="115"/>
    </location>
</feature>
<keyword evidence="4" id="KW-1185">Reference proteome</keyword>
<dbReference type="Proteomes" id="UP000838412">
    <property type="component" value="Chromosome 3"/>
</dbReference>
<dbReference type="EMBL" id="OV696688">
    <property type="protein sequence ID" value="CAH1258161.1"/>
    <property type="molecule type" value="Genomic_DNA"/>
</dbReference>
<dbReference type="OrthoDB" id="2506647at2759"/>
<dbReference type="InterPro" id="IPR036610">
    <property type="entry name" value="PEBP-like_sf"/>
</dbReference>
<feature type="transmembrane region" description="Helical" evidence="2">
    <location>
        <begin position="48"/>
        <end position="69"/>
    </location>
</feature>
<feature type="compositionally biased region" description="Low complexity" evidence="1">
    <location>
        <begin position="142"/>
        <end position="158"/>
    </location>
</feature>
<dbReference type="PANTHER" id="PTHR11362">
    <property type="entry name" value="PHOSPHATIDYLETHANOLAMINE-BINDING PROTEIN"/>
    <property type="match status" value="1"/>
</dbReference>
<reference evidence="3" key="1">
    <citation type="submission" date="2022-01" db="EMBL/GenBank/DDBJ databases">
        <authorList>
            <person name="Braso-Vives M."/>
        </authorList>
    </citation>
    <scope>NUCLEOTIDE SEQUENCE</scope>
</reference>
<protein>
    <submittedName>
        <fullName evidence="3">PEBP1 protein</fullName>
    </submittedName>
</protein>
<evidence type="ECO:0000313" key="4">
    <source>
        <dbReference type="Proteomes" id="UP000838412"/>
    </source>
</evidence>
<proteinExistence type="predicted"/>
<dbReference type="Gene3D" id="3.90.280.10">
    <property type="entry name" value="PEBP-like"/>
    <property type="match status" value="1"/>
</dbReference>
<evidence type="ECO:0000256" key="1">
    <source>
        <dbReference type="SAM" id="MobiDB-lite"/>
    </source>
</evidence>
<dbReference type="SUPFAM" id="SSF49777">
    <property type="entry name" value="PEBP-like"/>
    <property type="match status" value="1"/>
</dbReference>